<organism evidence="1 2">
    <name type="scientific">Bacillus safensis</name>
    <dbReference type="NCBI Taxonomy" id="561879"/>
    <lineage>
        <taxon>Bacteria</taxon>
        <taxon>Bacillati</taxon>
        <taxon>Bacillota</taxon>
        <taxon>Bacilli</taxon>
        <taxon>Bacillales</taxon>
        <taxon>Bacillaceae</taxon>
        <taxon>Bacillus</taxon>
    </lineage>
</organism>
<evidence type="ECO:0000313" key="2">
    <source>
        <dbReference type="Proteomes" id="UP000185426"/>
    </source>
</evidence>
<dbReference type="AlphaFoldDB" id="A0A1L6ZPF2"/>
<sequence length="109" mass="12513">MYLTLFFIFAILSISAYMINLNQANDFKQYVNYQIERGGGLNSASMKKVNEYNQKYYRGKFKVTSLSGNAKMPFGEEVSYKITGNYEFFFITLPVQQINTNGTAVSLIR</sequence>
<proteinExistence type="predicted"/>
<reference evidence="1 2" key="1">
    <citation type="submission" date="2016-05" db="EMBL/GenBank/DDBJ databases">
        <title>Complete Genome and Methylome Analysis of Psychrotrophic Bacterial Isolates from Antarctic Lake Untersee.</title>
        <authorList>
            <person name="Fomenkov A."/>
            <person name="Akimov V.N."/>
            <person name="Vasilyeva L.V."/>
            <person name="Andersen D."/>
            <person name="Vincze T."/>
            <person name="Roberts R.J."/>
        </authorList>
    </citation>
    <scope>NUCLEOTIDE SEQUENCE [LARGE SCALE GENOMIC DNA]</scope>
    <source>
        <strain evidence="1 2">U14-5</strain>
        <plasmid evidence="1 2">unnamed1</plasmid>
    </source>
</reference>
<evidence type="ECO:0000313" key="1">
    <source>
        <dbReference type="EMBL" id="APT48389.1"/>
    </source>
</evidence>
<name>A0A1L6ZPF2_BACIA</name>
<gene>
    <name evidence="1" type="ORF">BSA145_20870</name>
</gene>
<accession>A0A1L6ZPF2</accession>
<dbReference type="EMBL" id="CP015608">
    <property type="protein sequence ID" value="APT48389.1"/>
    <property type="molecule type" value="Genomic_DNA"/>
</dbReference>
<dbReference type="Proteomes" id="UP000185426">
    <property type="component" value="Plasmid unnamed1"/>
</dbReference>
<keyword evidence="1" id="KW-0614">Plasmid</keyword>
<protein>
    <recommendedName>
        <fullName evidence="3">DUF4320 domain-containing protein</fullName>
    </recommendedName>
</protein>
<evidence type="ECO:0008006" key="3">
    <source>
        <dbReference type="Google" id="ProtNLM"/>
    </source>
</evidence>
<geneLocation type="plasmid" evidence="1 2">
    <name>unnamed1</name>
</geneLocation>